<evidence type="ECO:0000256" key="8">
    <source>
        <dbReference type="ARBA" id="ARBA00022741"/>
    </source>
</evidence>
<dbReference type="InterPro" id="IPR003594">
    <property type="entry name" value="HATPase_dom"/>
</dbReference>
<keyword evidence="12" id="KW-0902">Two-component regulatory system</keyword>
<organism evidence="17 18">
    <name type="scientific">Sinobaca qinghaiensis</name>
    <dbReference type="NCBI Taxonomy" id="342944"/>
    <lineage>
        <taxon>Bacteria</taxon>
        <taxon>Bacillati</taxon>
        <taxon>Bacillota</taxon>
        <taxon>Bacilli</taxon>
        <taxon>Bacillales</taxon>
        <taxon>Sporolactobacillaceae</taxon>
        <taxon>Sinobaca</taxon>
    </lineage>
</organism>
<dbReference type="RefSeq" id="WP_120193512.1">
    <property type="nucleotide sequence ID" value="NZ_RAPK01000009.1"/>
</dbReference>
<dbReference type="SUPFAM" id="SSF158472">
    <property type="entry name" value="HAMP domain-like"/>
    <property type="match status" value="1"/>
</dbReference>
<evidence type="ECO:0000256" key="12">
    <source>
        <dbReference type="ARBA" id="ARBA00023012"/>
    </source>
</evidence>
<evidence type="ECO:0000256" key="1">
    <source>
        <dbReference type="ARBA" id="ARBA00000085"/>
    </source>
</evidence>
<dbReference type="GO" id="GO:0000155">
    <property type="term" value="F:phosphorelay sensor kinase activity"/>
    <property type="evidence" value="ECO:0007669"/>
    <property type="project" value="InterPro"/>
</dbReference>
<evidence type="ECO:0000256" key="2">
    <source>
        <dbReference type="ARBA" id="ARBA00004651"/>
    </source>
</evidence>
<dbReference type="PANTHER" id="PTHR45528">
    <property type="entry name" value="SENSOR HISTIDINE KINASE CPXA"/>
    <property type="match status" value="1"/>
</dbReference>
<dbReference type="Pfam" id="PF00672">
    <property type="entry name" value="HAMP"/>
    <property type="match status" value="1"/>
</dbReference>
<keyword evidence="11 14" id="KW-1133">Transmembrane helix</keyword>
<dbReference type="InterPro" id="IPR003660">
    <property type="entry name" value="HAMP_dom"/>
</dbReference>
<keyword evidence="7 14" id="KW-0812">Transmembrane</keyword>
<evidence type="ECO:0000256" key="9">
    <source>
        <dbReference type="ARBA" id="ARBA00022777"/>
    </source>
</evidence>
<evidence type="ECO:0000256" key="6">
    <source>
        <dbReference type="ARBA" id="ARBA00022679"/>
    </source>
</evidence>
<reference evidence="17 18" key="1">
    <citation type="submission" date="2018-09" db="EMBL/GenBank/DDBJ databases">
        <title>Genomic Encyclopedia of Archaeal and Bacterial Type Strains, Phase II (KMG-II): from individual species to whole genera.</title>
        <authorList>
            <person name="Goeker M."/>
        </authorList>
    </citation>
    <scope>NUCLEOTIDE SEQUENCE [LARGE SCALE GENOMIC DNA]</scope>
    <source>
        <strain evidence="17 18">DSM 17008</strain>
    </source>
</reference>
<dbReference type="InterPro" id="IPR050398">
    <property type="entry name" value="HssS/ArlS-like"/>
</dbReference>
<feature type="domain" description="HAMP" evidence="16">
    <location>
        <begin position="183"/>
        <end position="235"/>
    </location>
</feature>
<dbReference type="InterPro" id="IPR003661">
    <property type="entry name" value="HisK_dim/P_dom"/>
</dbReference>
<gene>
    <name evidence="17" type="ORF">ATL39_2343</name>
</gene>
<evidence type="ECO:0000256" key="10">
    <source>
        <dbReference type="ARBA" id="ARBA00022840"/>
    </source>
</evidence>
<keyword evidence="8" id="KW-0547">Nucleotide-binding</keyword>
<dbReference type="SUPFAM" id="SSF47384">
    <property type="entry name" value="Homodimeric domain of signal transducing histidine kinase"/>
    <property type="match status" value="1"/>
</dbReference>
<dbReference type="InterPro" id="IPR004358">
    <property type="entry name" value="Sig_transdc_His_kin-like_C"/>
</dbReference>
<comment type="caution">
    <text evidence="17">The sequence shown here is derived from an EMBL/GenBank/DDBJ whole genome shotgun (WGS) entry which is preliminary data.</text>
</comment>
<dbReference type="PRINTS" id="PR00344">
    <property type="entry name" value="BCTRLSENSOR"/>
</dbReference>
<dbReference type="SMART" id="SM00388">
    <property type="entry name" value="HisKA"/>
    <property type="match status" value="1"/>
</dbReference>
<dbReference type="Pfam" id="PF02518">
    <property type="entry name" value="HATPase_c"/>
    <property type="match status" value="1"/>
</dbReference>
<evidence type="ECO:0000259" key="16">
    <source>
        <dbReference type="PROSITE" id="PS50885"/>
    </source>
</evidence>
<dbReference type="InterPro" id="IPR036097">
    <property type="entry name" value="HisK_dim/P_sf"/>
</dbReference>
<evidence type="ECO:0000256" key="7">
    <source>
        <dbReference type="ARBA" id="ARBA00022692"/>
    </source>
</evidence>
<keyword evidence="5" id="KW-0597">Phosphoprotein</keyword>
<evidence type="ECO:0000259" key="15">
    <source>
        <dbReference type="PROSITE" id="PS50109"/>
    </source>
</evidence>
<evidence type="ECO:0000256" key="3">
    <source>
        <dbReference type="ARBA" id="ARBA00012438"/>
    </source>
</evidence>
<feature type="domain" description="Histidine kinase" evidence="15">
    <location>
        <begin position="243"/>
        <end position="448"/>
    </location>
</feature>
<keyword evidence="13 14" id="KW-0472">Membrane</keyword>
<keyword evidence="6" id="KW-0808">Transferase</keyword>
<comment type="subcellular location">
    <subcellularLocation>
        <location evidence="2">Cell membrane</location>
        <topology evidence="2">Multi-pass membrane protein</topology>
    </subcellularLocation>
</comment>
<dbReference type="SUPFAM" id="SSF55874">
    <property type="entry name" value="ATPase domain of HSP90 chaperone/DNA topoisomerase II/histidine kinase"/>
    <property type="match status" value="1"/>
</dbReference>
<dbReference type="EMBL" id="RAPK01000009">
    <property type="protein sequence ID" value="RKD73138.1"/>
    <property type="molecule type" value="Genomic_DNA"/>
</dbReference>
<proteinExistence type="predicted"/>
<dbReference type="GO" id="GO:0005886">
    <property type="term" value="C:plasma membrane"/>
    <property type="evidence" value="ECO:0007669"/>
    <property type="project" value="UniProtKB-SubCell"/>
</dbReference>
<dbReference type="SMART" id="SM00387">
    <property type="entry name" value="HATPase_c"/>
    <property type="match status" value="1"/>
</dbReference>
<dbReference type="SMART" id="SM00304">
    <property type="entry name" value="HAMP"/>
    <property type="match status" value="1"/>
</dbReference>
<feature type="transmembrane region" description="Helical" evidence="14">
    <location>
        <begin position="12"/>
        <end position="33"/>
    </location>
</feature>
<dbReference type="PROSITE" id="PS50885">
    <property type="entry name" value="HAMP"/>
    <property type="match status" value="1"/>
</dbReference>
<dbReference type="CDD" id="cd00082">
    <property type="entry name" value="HisKA"/>
    <property type="match status" value="1"/>
</dbReference>
<evidence type="ECO:0000313" key="17">
    <source>
        <dbReference type="EMBL" id="RKD73138.1"/>
    </source>
</evidence>
<evidence type="ECO:0000256" key="5">
    <source>
        <dbReference type="ARBA" id="ARBA00022553"/>
    </source>
</evidence>
<dbReference type="InterPro" id="IPR005467">
    <property type="entry name" value="His_kinase_dom"/>
</dbReference>
<evidence type="ECO:0000313" key="18">
    <source>
        <dbReference type="Proteomes" id="UP000285120"/>
    </source>
</evidence>
<keyword evidence="10" id="KW-0067">ATP-binding</keyword>
<dbReference type="PROSITE" id="PS50109">
    <property type="entry name" value="HIS_KIN"/>
    <property type="match status" value="1"/>
</dbReference>
<comment type="catalytic activity">
    <reaction evidence="1">
        <text>ATP + protein L-histidine = ADP + protein N-phospho-L-histidine.</text>
        <dbReference type="EC" id="2.7.13.3"/>
    </reaction>
</comment>
<evidence type="ECO:0000256" key="13">
    <source>
        <dbReference type="ARBA" id="ARBA00023136"/>
    </source>
</evidence>
<dbReference type="Gene3D" id="3.30.565.10">
    <property type="entry name" value="Histidine kinase-like ATPase, C-terminal domain"/>
    <property type="match status" value="1"/>
</dbReference>
<evidence type="ECO:0000256" key="11">
    <source>
        <dbReference type="ARBA" id="ARBA00022989"/>
    </source>
</evidence>
<dbReference type="Pfam" id="PF00512">
    <property type="entry name" value="HisKA"/>
    <property type="match status" value="1"/>
</dbReference>
<evidence type="ECO:0000256" key="14">
    <source>
        <dbReference type="SAM" id="Phobius"/>
    </source>
</evidence>
<keyword evidence="4" id="KW-1003">Cell membrane</keyword>
<dbReference type="GO" id="GO:0005524">
    <property type="term" value="F:ATP binding"/>
    <property type="evidence" value="ECO:0007669"/>
    <property type="project" value="UniProtKB-KW"/>
</dbReference>
<keyword evidence="18" id="KW-1185">Reference proteome</keyword>
<evidence type="ECO:0000256" key="4">
    <source>
        <dbReference type="ARBA" id="ARBA00022475"/>
    </source>
</evidence>
<feature type="transmembrane region" description="Helical" evidence="14">
    <location>
        <begin position="163"/>
        <end position="181"/>
    </location>
</feature>
<sequence>MMKLNLTKRVYLSFISLIVLVGLTMIIVYPISIQGTLTEETYRIIEEEQARSANPFSEYFTPPEEDFDFIERQEAERSVGHLFLLNETGTLQGGQVPDSVLQEMISNAVDQENDQERFEMTYNDATLFYVINRIESDGEEAYQISYMWDTYRDLMVSRLWERLAYLLLITSALSFLPAIWLKRYLSQPLRVLGNQFEQIAKRNWREPFHLEGDDEFIRLSNQFEGMRQNLIRYDKAQKTFIQHASHELKTPIMVIKTYAQSVKDGILPKEDIEKTMDVILEEANRMDKRVKDMLYFTKLDAMKRDTIKLEEMMFGSVAFRIEERFRMKRGHVKFIIEGADVEMTADKEQIQILLENLIENAMRYAEDKIWIKAEETADTVIISVRNNGTLIPEEELDQIFTPFQKGNKGQFGLGLAIVQRIAELHEGTHEAVNETDGVCFKITIPKSLKQRIEER</sequence>
<accession>A0A419V3R6</accession>
<dbReference type="PANTHER" id="PTHR45528:SF1">
    <property type="entry name" value="SENSOR HISTIDINE KINASE CPXA"/>
    <property type="match status" value="1"/>
</dbReference>
<dbReference type="Proteomes" id="UP000285120">
    <property type="component" value="Unassembled WGS sequence"/>
</dbReference>
<protein>
    <recommendedName>
        <fullName evidence="3">histidine kinase</fullName>
        <ecNumber evidence="3">2.7.13.3</ecNumber>
    </recommendedName>
</protein>
<dbReference type="AlphaFoldDB" id="A0A419V3R6"/>
<name>A0A419V3R6_9BACL</name>
<dbReference type="OrthoDB" id="9780718at2"/>
<dbReference type="Gene3D" id="1.10.287.130">
    <property type="match status" value="1"/>
</dbReference>
<keyword evidence="9 17" id="KW-0418">Kinase</keyword>
<dbReference type="InterPro" id="IPR036890">
    <property type="entry name" value="HATPase_C_sf"/>
</dbReference>
<dbReference type="FunFam" id="1.10.287.130:FF:000001">
    <property type="entry name" value="Two-component sensor histidine kinase"/>
    <property type="match status" value="1"/>
</dbReference>
<dbReference type="CDD" id="cd06225">
    <property type="entry name" value="HAMP"/>
    <property type="match status" value="1"/>
</dbReference>
<dbReference type="Gene3D" id="6.10.340.10">
    <property type="match status" value="1"/>
</dbReference>
<dbReference type="EC" id="2.7.13.3" evidence="3"/>